<dbReference type="Proteomes" id="UP001500460">
    <property type="component" value="Unassembled WGS sequence"/>
</dbReference>
<dbReference type="PANTHER" id="PTHR43244:SF1">
    <property type="entry name" value="5,10-METHYLENETETRAHYDROMETHANOPTERIN REDUCTASE"/>
    <property type="match status" value="1"/>
</dbReference>
<dbReference type="Gene3D" id="3.20.20.30">
    <property type="entry name" value="Luciferase-like domain"/>
    <property type="match status" value="1"/>
</dbReference>
<keyword evidence="4" id="KW-1185">Reference proteome</keyword>
<proteinExistence type="predicted"/>
<evidence type="ECO:0000259" key="2">
    <source>
        <dbReference type="Pfam" id="PF00296"/>
    </source>
</evidence>
<dbReference type="InterPro" id="IPR050564">
    <property type="entry name" value="F420-G6PD/mer"/>
</dbReference>
<accession>A0ABN3K468</accession>
<dbReference type="PANTHER" id="PTHR43244">
    <property type="match status" value="1"/>
</dbReference>
<name>A0ABN3K468_9ACTN</name>
<evidence type="ECO:0000256" key="1">
    <source>
        <dbReference type="ARBA" id="ARBA00023002"/>
    </source>
</evidence>
<gene>
    <name evidence="3" type="ORF">GCM10010421_46610</name>
</gene>
<dbReference type="InterPro" id="IPR036661">
    <property type="entry name" value="Luciferase-like_sf"/>
</dbReference>
<evidence type="ECO:0000313" key="3">
    <source>
        <dbReference type="EMBL" id="GAA2449025.1"/>
    </source>
</evidence>
<comment type="caution">
    <text evidence="3">The sequence shown here is derived from an EMBL/GenBank/DDBJ whole genome shotgun (WGS) entry which is preliminary data.</text>
</comment>
<keyword evidence="1" id="KW-0560">Oxidoreductase</keyword>
<reference evidence="3 4" key="1">
    <citation type="journal article" date="2019" name="Int. J. Syst. Evol. Microbiol.">
        <title>The Global Catalogue of Microorganisms (GCM) 10K type strain sequencing project: providing services to taxonomists for standard genome sequencing and annotation.</title>
        <authorList>
            <consortium name="The Broad Institute Genomics Platform"/>
            <consortium name="The Broad Institute Genome Sequencing Center for Infectious Disease"/>
            <person name="Wu L."/>
            <person name="Ma J."/>
        </authorList>
    </citation>
    <scope>NUCLEOTIDE SEQUENCE [LARGE SCALE GENOMIC DNA]</scope>
    <source>
        <strain evidence="3 4">JCM 6922</strain>
    </source>
</reference>
<feature type="domain" description="Luciferase-like" evidence="2">
    <location>
        <begin position="16"/>
        <end position="292"/>
    </location>
</feature>
<protein>
    <submittedName>
        <fullName evidence="3">TIGR03564 family F420-dependent LLM class oxidoreductase</fullName>
    </submittedName>
</protein>
<dbReference type="EMBL" id="BAAATK010000034">
    <property type="protein sequence ID" value="GAA2449025.1"/>
    <property type="molecule type" value="Genomic_DNA"/>
</dbReference>
<sequence>MEHSTGIVCPLMVADIGQVLPMARLLQQRGGTGRLWLGQSLRVETHQVFAALTGMGVRIPMGSGVALAPLRHPYDAAMQARSVAALSGMPYVAGIGPAAPEFQRSLRKDPYAAPLPAMREYVSIMRRLLADEHVDFAGDHYHVRGQLVPQSHSGVELGLGVLRPRMARLAGAVADVAVTWMTPAHYVADTLVPALAEGATAADRPRPRVATMVHVAVARPGRDIRRTALAGAGAHLGAAHYTDMLRRAGVEAWPDDPAAGADALVKSGVFVSGSADDIARDLDAYRRSGVDEIALNPAGVIQSEGLGAAMTDLEEIFAALDRLHG</sequence>
<dbReference type="SUPFAM" id="SSF51679">
    <property type="entry name" value="Bacterial luciferase-like"/>
    <property type="match status" value="1"/>
</dbReference>
<dbReference type="InterPro" id="IPR011251">
    <property type="entry name" value="Luciferase-like_dom"/>
</dbReference>
<dbReference type="RefSeq" id="WP_344606612.1">
    <property type="nucleotide sequence ID" value="NZ_BAAATK010000034.1"/>
</dbReference>
<organism evidence="3 4">
    <name type="scientific">Streptomyces glaucus</name>
    <dbReference type="NCBI Taxonomy" id="284029"/>
    <lineage>
        <taxon>Bacteria</taxon>
        <taxon>Bacillati</taxon>
        <taxon>Actinomycetota</taxon>
        <taxon>Actinomycetes</taxon>
        <taxon>Kitasatosporales</taxon>
        <taxon>Streptomycetaceae</taxon>
        <taxon>Streptomyces</taxon>
    </lineage>
</organism>
<evidence type="ECO:0000313" key="4">
    <source>
        <dbReference type="Proteomes" id="UP001500460"/>
    </source>
</evidence>
<dbReference type="Pfam" id="PF00296">
    <property type="entry name" value="Bac_luciferase"/>
    <property type="match status" value="1"/>
</dbReference>